<evidence type="ECO:0000259" key="3">
    <source>
        <dbReference type="Pfam" id="PF19295"/>
    </source>
</evidence>
<dbReference type="InterPro" id="IPR000825">
    <property type="entry name" value="SUF_FeS_clus_asmbl_SufBD_core"/>
</dbReference>
<dbReference type="InterPro" id="IPR037284">
    <property type="entry name" value="SUF_FeS_clus_asmbl_SufBD_sf"/>
</dbReference>
<dbReference type="InterPro" id="IPR055346">
    <property type="entry name" value="Fe-S_cluster_assembly_SufBD"/>
</dbReference>
<name>A0A7W8HK62_9BURK</name>
<feature type="domain" description="SUF system FeS cluster assembly SufBD core" evidence="2">
    <location>
        <begin position="175"/>
        <end position="400"/>
    </location>
</feature>
<comment type="caution">
    <text evidence="4">The sequence shown here is derived from an EMBL/GenBank/DDBJ whole genome shotgun (WGS) entry which is preliminary data.</text>
</comment>
<evidence type="ECO:0000313" key="5">
    <source>
        <dbReference type="Proteomes" id="UP000532440"/>
    </source>
</evidence>
<dbReference type="PANTHER" id="PTHR43575:SF1">
    <property type="entry name" value="PROTEIN ABCI7, CHLOROPLASTIC"/>
    <property type="match status" value="1"/>
</dbReference>
<dbReference type="AlphaFoldDB" id="A0A7W8HK62"/>
<dbReference type="EMBL" id="JACHGB010000007">
    <property type="protein sequence ID" value="MBB5273589.1"/>
    <property type="molecule type" value="Genomic_DNA"/>
</dbReference>
<dbReference type="GO" id="GO:0016226">
    <property type="term" value="P:iron-sulfur cluster assembly"/>
    <property type="evidence" value="ECO:0007669"/>
    <property type="project" value="InterPro"/>
</dbReference>
<comment type="similarity">
    <text evidence="1">Belongs to the iron-sulfur cluster assembly SufBD family.</text>
</comment>
<sequence length="434" mass="46125">MSSAQSRLAAFPSVAPGLPGAALPWLASLRGRAIERFAQAGWPTNRLENWRHTSLAGLEQAQFAPGAEARPELLVERLRAGEGGHWLVFVDGAHAPALSAVGSLPAGARVDTLSQLLASDPAAVEALYGSAEDGESPSALNAALASDGAVIRLARGVAVDETIHLVFVGGMRRGESHVRNLVSAEAGARATVVEHYIGEGEAATLTTAVTRVLAGADARIVHVKLQQEAPQAVHLAAIDAFQARGAGFDSHSLAFGARLSRTDIRARFDGEGCEALLNGLYHVDGRRHVDHHTRIDHAQPRGTSREFYRGILDGAGRGVFTGRIVVAPGAQRTDAQQRTDSLLLSPQAQADARPELEIYADDVKCAHGATVGQIDDESLFYLRSRGIDEAHARNLLTWAFAAQALARIEVEPLRRRAEAAIRSRLPGGALMETL</sequence>
<organism evidence="4 5">
    <name type="scientific">Quisquiliibacterium transsilvanicum</name>
    <dbReference type="NCBI Taxonomy" id="1549638"/>
    <lineage>
        <taxon>Bacteria</taxon>
        <taxon>Pseudomonadati</taxon>
        <taxon>Pseudomonadota</taxon>
        <taxon>Betaproteobacteria</taxon>
        <taxon>Burkholderiales</taxon>
        <taxon>Burkholderiaceae</taxon>
        <taxon>Quisquiliibacterium</taxon>
    </lineage>
</organism>
<accession>A0A7W8HK62</accession>
<dbReference type="SUPFAM" id="SSF101960">
    <property type="entry name" value="Stabilizer of iron transporter SufD"/>
    <property type="match status" value="1"/>
</dbReference>
<dbReference type="NCBIfam" id="TIGR01981">
    <property type="entry name" value="sufD"/>
    <property type="match status" value="1"/>
</dbReference>
<dbReference type="InterPro" id="IPR011542">
    <property type="entry name" value="SUF_FeS_clus_asmbl_SufD"/>
</dbReference>
<evidence type="ECO:0000313" key="4">
    <source>
        <dbReference type="EMBL" id="MBB5273589.1"/>
    </source>
</evidence>
<protein>
    <submittedName>
        <fullName evidence="4">Fe-S cluster assembly protein SufD</fullName>
    </submittedName>
</protein>
<proteinExistence type="inferred from homology"/>
<evidence type="ECO:0000259" key="2">
    <source>
        <dbReference type="Pfam" id="PF01458"/>
    </source>
</evidence>
<keyword evidence="5" id="KW-1185">Reference proteome</keyword>
<gene>
    <name evidence="4" type="ORF">HNQ70_003619</name>
</gene>
<dbReference type="Proteomes" id="UP000532440">
    <property type="component" value="Unassembled WGS sequence"/>
</dbReference>
<dbReference type="Pfam" id="PF01458">
    <property type="entry name" value="SUFBD_core"/>
    <property type="match status" value="1"/>
</dbReference>
<dbReference type="Pfam" id="PF19295">
    <property type="entry name" value="SufBD_N"/>
    <property type="match status" value="1"/>
</dbReference>
<dbReference type="InterPro" id="IPR045595">
    <property type="entry name" value="SufBD_N"/>
</dbReference>
<evidence type="ECO:0000256" key="1">
    <source>
        <dbReference type="ARBA" id="ARBA00043967"/>
    </source>
</evidence>
<dbReference type="RefSeq" id="WP_183970357.1">
    <property type="nucleotide sequence ID" value="NZ_BAABEW010000020.1"/>
</dbReference>
<dbReference type="PANTHER" id="PTHR43575">
    <property type="entry name" value="PROTEIN ABCI7, CHLOROPLASTIC"/>
    <property type="match status" value="1"/>
</dbReference>
<feature type="domain" description="SUF system FeS cluster assembly SufBD N-terminal" evidence="3">
    <location>
        <begin position="88"/>
        <end position="164"/>
    </location>
</feature>
<reference evidence="4 5" key="1">
    <citation type="submission" date="2020-08" db="EMBL/GenBank/DDBJ databases">
        <title>Genomic Encyclopedia of Type Strains, Phase IV (KMG-IV): sequencing the most valuable type-strain genomes for metagenomic binning, comparative biology and taxonomic classification.</title>
        <authorList>
            <person name="Goeker M."/>
        </authorList>
    </citation>
    <scope>NUCLEOTIDE SEQUENCE [LARGE SCALE GENOMIC DNA]</scope>
    <source>
        <strain evidence="4 5">DSM 29781</strain>
    </source>
</reference>